<reference evidence="2 3" key="2">
    <citation type="journal article" date="2001" name="Science">
        <title>Genome sequence of the plant pathogen and biotechnology agent Agrobacterium tumefaciens C58.</title>
        <authorList>
            <person name="Goodner B."/>
            <person name="Hinkle G."/>
            <person name="Gattung S."/>
            <person name="Miller N."/>
            <person name="Blanchard M."/>
            <person name="Qurollo B."/>
            <person name="Goldman B.S."/>
            <person name="Cao Y."/>
            <person name="Askenazi M."/>
            <person name="Halling C."/>
            <person name="Mullin L."/>
            <person name="Houmiel K."/>
            <person name="Gordon J."/>
            <person name="Vaudin M."/>
            <person name="Iartchouk O."/>
            <person name="Epp A."/>
            <person name="Liu F."/>
            <person name="Wollam C."/>
            <person name="Allinger M."/>
            <person name="Doughty D."/>
            <person name="Scott C."/>
            <person name="Lappas C."/>
            <person name="Markelz B."/>
            <person name="Flanagan C."/>
            <person name="Crowell C."/>
            <person name="Gurson J."/>
            <person name="Lomo C."/>
            <person name="Sear C."/>
            <person name="Strub G."/>
            <person name="Cielo C."/>
            <person name="Slater S."/>
        </authorList>
    </citation>
    <scope>NUCLEOTIDE SEQUENCE [LARGE SCALE GENOMIC DNA]</scope>
    <source>
        <strain evidence="3">C58 / ATCC 33970</strain>
    </source>
</reference>
<dbReference type="Proteomes" id="UP000000813">
    <property type="component" value="Chromosome circular"/>
</dbReference>
<dbReference type="AlphaFoldDB" id="Q8UFZ5"/>
<reference evidence="2 3" key="1">
    <citation type="journal article" date="2001" name="Science">
        <title>The genome of the natural genetic engineer Agrobacterium tumefaciens C58.</title>
        <authorList>
            <person name="Wood D.W."/>
            <person name="Setubal J.C."/>
            <person name="Kaul R."/>
            <person name="Monks D.E."/>
            <person name="Kitajima J.P."/>
            <person name="Okura V.K."/>
            <person name="Zhou Y."/>
            <person name="Chen L."/>
            <person name="Wood G.E."/>
            <person name="Almeida N.F.Jr."/>
            <person name="Woo L."/>
            <person name="Chen Y."/>
            <person name="Paulsen I.T."/>
            <person name="Eisen J.A."/>
            <person name="Karp P.D."/>
            <person name="Bovee D.Sr."/>
            <person name="Chapman P."/>
            <person name="Clendenning J."/>
            <person name="Deatherage G."/>
            <person name="Gillet W."/>
            <person name="Grant C."/>
            <person name="Kutyavin T."/>
            <person name="Levy R."/>
            <person name="Li M.J."/>
            <person name="McClelland E."/>
            <person name="Palmieri A."/>
            <person name="Raymond C."/>
            <person name="Rouse G."/>
            <person name="Saenphimmachak C."/>
            <person name="Wu Z."/>
            <person name="Romero P."/>
            <person name="Gordon D."/>
            <person name="Zhang S."/>
            <person name="Yoo H."/>
            <person name="Tao Y."/>
            <person name="Biddle P."/>
            <person name="Jung M."/>
            <person name="Krespan W."/>
            <person name="Perry M."/>
            <person name="Gordon-Kamm B."/>
            <person name="Liao L."/>
            <person name="Kim S."/>
            <person name="Hendrick C."/>
            <person name="Zhao Z.Y."/>
            <person name="Dolan M."/>
            <person name="Chumley F."/>
            <person name="Tingey S.V."/>
            <person name="Tomb J.F."/>
            <person name="Gordon M.P."/>
            <person name="Olson M.V."/>
            <person name="Nester E.W."/>
        </authorList>
    </citation>
    <scope>NUCLEOTIDE SEQUENCE [LARGE SCALE GENOMIC DNA]</scope>
    <source>
        <strain evidence="3">C58 / ATCC 33970</strain>
    </source>
</reference>
<keyword evidence="3" id="KW-1185">Reference proteome</keyword>
<evidence type="ECO:0000313" key="3">
    <source>
        <dbReference type="Proteomes" id="UP000000813"/>
    </source>
</evidence>
<evidence type="ECO:0000313" key="2">
    <source>
        <dbReference type="EMBL" id="AAL42258.1"/>
    </source>
</evidence>
<dbReference type="HOGENOM" id="CLU_2434325_0_0_5"/>
<gene>
    <name evidence="2" type="ordered locus">Atu1249</name>
</gene>
<sequence>MRPPFPSRKPLRSLEPLPGQKSLPRKVHRPAAVAFCPRKMISPNTGIRILLTISVQFLKVVETGLDIGANNIDVQFMRRSSPVCFHSVRS</sequence>
<organism evidence="2 3">
    <name type="scientific">Agrobacterium fabrum (strain C58 / ATCC 33970)</name>
    <name type="common">Agrobacterium tumefaciens (strain C58)</name>
    <dbReference type="NCBI Taxonomy" id="176299"/>
    <lineage>
        <taxon>Bacteria</taxon>
        <taxon>Pseudomonadati</taxon>
        <taxon>Pseudomonadota</taxon>
        <taxon>Alphaproteobacteria</taxon>
        <taxon>Hyphomicrobiales</taxon>
        <taxon>Rhizobiaceae</taxon>
        <taxon>Rhizobium/Agrobacterium group</taxon>
        <taxon>Agrobacterium</taxon>
        <taxon>Agrobacterium tumefaciens complex</taxon>
    </lineage>
</organism>
<name>Q8UFZ5_AGRFC</name>
<dbReference type="PIR" id="AD2730">
    <property type="entry name" value="AD2730"/>
</dbReference>
<dbReference type="BioCyc" id="AGRO:ATU1249-MONOMER"/>
<accession>Q8UFZ5</accession>
<proteinExistence type="predicted"/>
<dbReference type="STRING" id="176299.Atu1249"/>
<dbReference type="KEGG" id="atu:Atu1249"/>
<dbReference type="EMBL" id="AE007869">
    <property type="protein sequence ID" value="AAL42258.1"/>
    <property type="molecule type" value="Genomic_DNA"/>
</dbReference>
<feature type="region of interest" description="Disordered" evidence="1">
    <location>
        <begin position="1"/>
        <end position="25"/>
    </location>
</feature>
<protein>
    <submittedName>
        <fullName evidence="2">Uncharacterized protein</fullName>
    </submittedName>
</protein>
<evidence type="ECO:0000256" key="1">
    <source>
        <dbReference type="SAM" id="MobiDB-lite"/>
    </source>
</evidence>
<dbReference type="EnsemblBacteria" id="AAL42258">
    <property type="protein sequence ID" value="AAL42258"/>
    <property type="gene ID" value="Atu1249"/>
</dbReference>